<name>A0A7J5XKF4_DISMA</name>
<evidence type="ECO:0000313" key="2">
    <source>
        <dbReference type="EMBL" id="KAF3837069.1"/>
    </source>
</evidence>
<protein>
    <submittedName>
        <fullName evidence="2">Uncharacterized protein</fullName>
    </submittedName>
</protein>
<sequence>MSSLRAIWTPFGSPSIRTRPLRSESWGIRTDTLYCSLIRLTVVLDDLLYLGLSLFHLLCRTLQTDALLSVCELYLLCDAPDVLSFLADDVAMQPGRGAYTCVSAGPNLSGSPLRMMVSDPESRGGISTETPVVSRISCRGETGRRDVSGKEEGQMWHSEGWMGSQQETGRGMTARKDGQMN</sequence>
<proteinExistence type="predicted"/>
<dbReference type="AlphaFoldDB" id="A0A7J5XKF4"/>
<feature type="compositionally biased region" description="Basic and acidic residues" evidence="1">
    <location>
        <begin position="141"/>
        <end position="154"/>
    </location>
</feature>
<evidence type="ECO:0000256" key="1">
    <source>
        <dbReference type="SAM" id="MobiDB-lite"/>
    </source>
</evidence>
<reference evidence="2 3" key="1">
    <citation type="submission" date="2020-03" db="EMBL/GenBank/DDBJ databases">
        <title>Dissostichus mawsoni Genome sequencing and assembly.</title>
        <authorList>
            <person name="Park H."/>
        </authorList>
    </citation>
    <scope>NUCLEOTIDE SEQUENCE [LARGE SCALE GENOMIC DNA]</scope>
    <source>
        <strain evidence="2">DM0001</strain>
        <tissue evidence="2">Muscle</tissue>
    </source>
</reference>
<dbReference type="EMBL" id="JAAKFY010000023">
    <property type="protein sequence ID" value="KAF3837069.1"/>
    <property type="molecule type" value="Genomic_DNA"/>
</dbReference>
<comment type="caution">
    <text evidence="2">The sequence shown here is derived from an EMBL/GenBank/DDBJ whole genome shotgun (WGS) entry which is preliminary data.</text>
</comment>
<feature type="region of interest" description="Disordered" evidence="1">
    <location>
        <begin position="138"/>
        <end position="181"/>
    </location>
</feature>
<dbReference type="Proteomes" id="UP000518266">
    <property type="component" value="Unassembled WGS sequence"/>
</dbReference>
<evidence type="ECO:0000313" key="3">
    <source>
        <dbReference type="Proteomes" id="UP000518266"/>
    </source>
</evidence>
<gene>
    <name evidence="2" type="ORF">F7725_004533</name>
</gene>
<organism evidence="2 3">
    <name type="scientific">Dissostichus mawsoni</name>
    <name type="common">Antarctic cod</name>
    <dbReference type="NCBI Taxonomy" id="36200"/>
    <lineage>
        <taxon>Eukaryota</taxon>
        <taxon>Metazoa</taxon>
        <taxon>Chordata</taxon>
        <taxon>Craniata</taxon>
        <taxon>Vertebrata</taxon>
        <taxon>Euteleostomi</taxon>
        <taxon>Actinopterygii</taxon>
        <taxon>Neopterygii</taxon>
        <taxon>Teleostei</taxon>
        <taxon>Neoteleostei</taxon>
        <taxon>Acanthomorphata</taxon>
        <taxon>Eupercaria</taxon>
        <taxon>Perciformes</taxon>
        <taxon>Notothenioidei</taxon>
        <taxon>Nototheniidae</taxon>
        <taxon>Dissostichus</taxon>
    </lineage>
</organism>
<accession>A0A7J5XKF4</accession>
<keyword evidence="3" id="KW-1185">Reference proteome</keyword>
<feature type="non-terminal residue" evidence="2">
    <location>
        <position position="181"/>
    </location>
</feature>